<gene>
    <name evidence="7" type="ORF">CDL15_Pgr000916</name>
</gene>
<organism evidence="7 8">
    <name type="scientific">Punica granatum</name>
    <name type="common">Pomegranate</name>
    <dbReference type="NCBI Taxonomy" id="22663"/>
    <lineage>
        <taxon>Eukaryota</taxon>
        <taxon>Viridiplantae</taxon>
        <taxon>Streptophyta</taxon>
        <taxon>Embryophyta</taxon>
        <taxon>Tracheophyta</taxon>
        <taxon>Spermatophyta</taxon>
        <taxon>Magnoliopsida</taxon>
        <taxon>eudicotyledons</taxon>
        <taxon>Gunneridae</taxon>
        <taxon>Pentapetalae</taxon>
        <taxon>rosids</taxon>
        <taxon>malvids</taxon>
        <taxon>Myrtales</taxon>
        <taxon>Lythraceae</taxon>
        <taxon>Punica</taxon>
    </lineage>
</organism>
<proteinExistence type="predicted"/>
<dbReference type="Pfam" id="PF00152">
    <property type="entry name" value="tRNA-synt_2"/>
    <property type="match status" value="1"/>
</dbReference>
<dbReference type="GO" id="GO:0005524">
    <property type="term" value="F:ATP binding"/>
    <property type="evidence" value="ECO:0007669"/>
    <property type="project" value="UniProtKB-KW"/>
</dbReference>
<feature type="domain" description="Aminoacyl-tRNA synthetase class II (D/K/N)" evidence="6">
    <location>
        <begin position="113"/>
        <end position="260"/>
    </location>
</feature>
<evidence type="ECO:0000313" key="7">
    <source>
        <dbReference type="EMBL" id="OWM84476.1"/>
    </source>
</evidence>
<keyword evidence="4" id="KW-0648">Protein biosynthesis</keyword>
<keyword evidence="3" id="KW-0067">ATP-binding</keyword>
<evidence type="ECO:0000256" key="1">
    <source>
        <dbReference type="ARBA" id="ARBA00022598"/>
    </source>
</evidence>
<dbReference type="InterPro" id="IPR004364">
    <property type="entry name" value="Aa-tRNA-synt_II"/>
</dbReference>
<dbReference type="SUPFAM" id="SSF55681">
    <property type="entry name" value="Class II aaRS and biotin synthetases"/>
    <property type="match status" value="1"/>
</dbReference>
<evidence type="ECO:0000256" key="4">
    <source>
        <dbReference type="ARBA" id="ARBA00022917"/>
    </source>
</evidence>
<dbReference type="Proteomes" id="UP000197138">
    <property type="component" value="Unassembled WGS sequence"/>
</dbReference>
<dbReference type="GO" id="GO:0006421">
    <property type="term" value="P:asparaginyl-tRNA aminoacylation"/>
    <property type="evidence" value="ECO:0007669"/>
    <property type="project" value="TreeGrafter"/>
</dbReference>
<evidence type="ECO:0000256" key="2">
    <source>
        <dbReference type="ARBA" id="ARBA00022741"/>
    </source>
</evidence>
<dbReference type="GO" id="GO:0005739">
    <property type="term" value="C:mitochondrion"/>
    <property type="evidence" value="ECO:0007669"/>
    <property type="project" value="TreeGrafter"/>
</dbReference>
<sequence length="286" mass="32271">MSSRSIGCFLKAKTGTIICGIYWTRSGQSNTLPSLLQNSKLNSLPSLVFASHSLGCMLPLQDSLGDLEVRVLHLLCHSKLPSKLCHMRSNTVGTGRGREAARAEINVALPMASSVYTFGPTFHAENSKTSRHLAEFWMVEPEIAFAELKDHMNCTEAYMKFLCNWLLDNCLDDMEFLAKNYDKGCINRLRMVLKILLSNYRHLTEVIFQKPVIVYNNPKGIKAFYMRLNDDGKTTAAMDVLAPKVGKLIGGSQIEERYAIIRTGNKSLLLVMELDIRCWLIWDILF</sequence>
<dbReference type="PANTHER" id="PTHR22594:SF54">
    <property type="entry name" value="ASPARAGINE--TRNA LIGASE, CYTOPLASMIC 1-RELATED"/>
    <property type="match status" value="1"/>
</dbReference>
<dbReference type="InterPro" id="IPR045864">
    <property type="entry name" value="aa-tRNA-synth_II/BPL/LPL"/>
</dbReference>
<comment type="caution">
    <text evidence="7">The sequence shown here is derived from an EMBL/GenBank/DDBJ whole genome shotgun (WGS) entry which is preliminary data.</text>
</comment>
<name>A0A218XIC7_PUNGR</name>
<evidence type="ECO:0000313" key="8">
    <source>
        <dbReference type="Proteomes" id="UP000197138"/>
    </source>
</evidence>
<dbReference type="EMBL" id="MTKT01001357">
    <property type="protein sequence ID" value="OWM84476.1"/>
    <property type="molecule type" value="Genomic_DNA"/>
</dbReference>
<dbReference type="GO" id="GO:0004816">
    <property type="term" value="F:asparagine-tRNA ligase activity"/>
    <property type="evidence" value="ECO:0007669"/>
    <property type="project" value="TreeGrafter"/>
</dbReference>
<evidence type="ECO:0000259" key="6">
    <source>
        <dbReference type="Pfam" id="PF00152"/>
    </source>
</evidence>
<dbReference type="Gene3D" id="3.30.930.10">
    <property type="entry name" value="Bira Bifunctional Protein, Domain 2"/>
    <property type="match status" value="2"/>
</dbReference>
<keyword evidence="2" id="KW-0547">Nucleotide-binding</keyword>
<protein>
    <recommendedName>
        <fullName evidence="6">Aminoacyl-tRNA synthetase class II (D/K/N) domain-containing protein</fullName>
    </recommendedName>
</protein>
<keyword evidence="5" id="KW-0030">Aminoacyl-tRNA synthetase</keyword>
<reference evidence="8" key="1">
    <citation type="journal article" date="2017" name="Plant J.">
        <title>The pomegranate (Punica granatum L.) genome and the genomics of punicalagin biosynthesis.</title>
        <authorList>
            <person name="Qin G."/>
            <person name="Xu C."/>
            <person name="Ming R."/>
            <person name="Tang H."/>
            <person name="Guyot R."/>
            <person name="Kramer E.M."/>
            <person name="Hu Y."/>
            <person name="Yi X."/>
            <person name="Qi Y."/>
            <person name="Xu X."/>
            <person name="Gao Z."/>
            <person name="Pan H."/>
            <person name="Jian J."/>
            <person name="Tian Y."/>
            <person name="Yue Z."/>
            <person name="Xu Y."/>
        </authorList>
    </citation>
    <scope>NUCLEOTIDE SEQUENCE [LARGE SCALE GENOMIC DNA]</scope>
    <source>
        <strain evidence="8">cv. Dabenzi</strain>
    </source>
</reference>
<evidence type="ECO:0000256" key="3">
    <source>
        <dbReference type="ARBA" id="ARBA00022840"/>
    </source>
</evidence>
<dbReference type="PANTHER" id="PTHR22594">
    <property type="entry name" value="ASPARTYL/LYSYL-TRNA SYNTHETASE"/>
    <property type="match status" value="1"/>
</dbReference>
<evidence type="ECO:0000256" key="5">
    <source>
        <dbReference type="ARBA" id="ARBA00023146"/>
    </source>
</evidence>
<accession>A0A218XIC7</accession>
<dbReference type="AlphaFoldDB" id="A0A218XIC7"/>
<keyword evidence="1" id="KW-0436">Ligase</keyword>